<feature type="region of interest" description="Disordered" evidence="1">
    <location>
        <begin position="1"/>
        <end position="93"/>
    </location>
</feature>
<evidence type="ECO:0000313" key="3">
    <source>
        <dbReference type="Proteomes" id="UP001341281"/>
    </source>
</evidence>
<evidence type="ECO:0000256" key="1">
    <source>
        <dbReference type="SAM" id="MobiDB-lite"/>
    </source>
</evidence>
<name>A0AAQ3TKU1_PASNO</name>
<feature type="compositionally biased region" description="Low complexity" evidence="1">
    <location>
        <begin position="72"/>
        <end position="81"/>
    </location>
</feature>
<proteinExistence type="predicted"/>
<gene>
    <name evidence="2" type="ORF">U9M48_023026</name>
</gene>
<keyword evidence="3" id="KW-1185">Reference proteome</keyword>
<accession>A0AAQ3TKU1</accession>
<dbReference type="AlphaFoldDB" id="A0AAQ3TKU1"/>
<organism evidence="2 3">
    <name type="scientific">Paspalum notatum var. saurae</name>
    <dbReference type="NCBI Taxonomy" id="547442"/>
    <lineage>
        <taxon>Eukaryota</taxon>
        <taxon>Viridiplantae</taxon>
        <taxon>Streptophyta</taxon>
        <taxon>Embryophyta</taxon>
        <taxon>Tracheophyta</taxon>
        <taxon>Spermatophyta</taxon>
        <taxon>Magnoliopsida</taxon>
        <taxon>Liliopsida</taxon>
        <taxon>Poales</taxon>
        <taxon>Poaceae</taxon>
        <taxon>PACMAD clade</taxon>
        <taxon>Panicoideae</taxon>
        <taxon>Andropogonodae</taxon>
        <taxon>Paspaleae</taxon>
        <taxon>Paspalinae</taxon>
        <taxon>Paspalum</taxon>
    </lineage>
</organism>
<protein>
    <submittedName>
        <fullName evidence="2">Uncharacterized protein</fullName>
    </submittedName>
</protein>
<dbReference type="Proteomes" id="UP001341281">
    <property type="component" value="Chromosome 05"/>
</dbReference>
<dbReference type="EMBL" id="CP144749">
    <property type="protein sequence ID" value="WVZ74911.1"/>
    <property type="molecule type" value="Genomic_DNA"/>
</dbReference>
<reference evidence="2 3" key="1">
    <citation type="submission" date="2024-02" db="EMBL/GenBank/DDBJ databases">
        <title>High-quality chromosome-scale genome assembly of Pensacola bahiagrass (Paspalum notatum Flugge var. saurae).</title>
        <authorList>
            <person name="Vega J.M."/>
            <person name="Podio M."/>
            <person name="Orjuela J."/>
            <person name="Siena L.A."/>
            <person name="Pessino S.C."/>
            <person name="Combes M.C."/>
            <person name="Mariac C."/>
            <person name="Albertini E."/>
            <person name="Pupilli F."/>
            <person name="Ortiz J.P.A."/>
            <person name="Leblanc O."/>
        </authorList>
    </citation>
    <scope>NUCLEOTIDE SEQUENCE [LARGE SCALE GENOMIC DNA]</scope>
    <source>
        <strain evidence="2">R1</strain>
        <tissue evidence="2">Leaf</tissue>
    </source>
</reference>
<evidence type="ECO:0000313" key="2">
    <source>
        <dbReference type="EMBL" id="WVZ74911.1"/>
    </source>
</evidence>
<sequence length="93" mass="10349">MTGGRQGAVRTQRRRTERVFPSSISPDLLSRIPPTLSTRPLPWPGRRHCDTARARSKPRRGCLGSSAPPPLLRQAPLPSARSVQPFPSPIQRY</sequence>